<protein>
    <submittedName>
        <fullName evidence="8">Putative flippase GtrA (Transmembrane translocase of bactoprenol-linked glucose)</fullName>
    </submittedName>
</protein>
<evidence type="ECO:0000256" key="4">
    <source>
        <dbReference type="ARBA" id="ARBA00022989"/>
    </source>
</evidence>
<keyword evidence="9" id="KW-1185">Reference proteome</keyword>
<feature type="transmembrane region" description="Helical" evidence="6">
    <location>
        <begin position="78"/>
        <end position="97"/>
    </location>
</feature>
<keyword evidence="4 6" id="KW-1133">Transmembrane helix</keyword>
<dbReference type="GO" id="GO:0000271">
    <property type="term" value="P:polysaccharide biosynthetic process"/>
    <property type="evidence" value="ECO:0007669"/>
    <property type="project" value="InterPro"/>
</dbReference>
<dbReference type="EMBL" id="FNZR01000002">
    <property type="protein sequence ID" value="SEK62027.1"/>
    <property type="molecule type" value="Genomic_DNA"/>
</dbReference>
<evidence type="ECO:0000256" key="6">
    <source>
        <dbReference type="SAM" id="Phobius"/>
    </source>
</evidence>
<comment type="similarity">
    <text evidence="2">Belongs to the GtrA family.</text>
</comment>
<feature type="domain" description="GtrA/DPMS transmembrane" evidence="7">
    <location>
        <begin position="13"/>
        <end position="129"/>
    </location>
</feature>
<accession>A0A1H7IJX6</accession>
<gene>
    <name evidence="8" type="ORF">SAMN05421740_102245</name>
</gene>
<name>A0A1H7IJX6_9SPHI</name>
<organism evidence="8 9">
    <name type="scientific">Parapedobacter koreensis</name>
    <dbReference type="NCBI Taxonomy" id="332977"/>
    <lineage>
        <taxon>Bacteria</taxon>
        <taxon>Pseudomonadati</taxon>
        <taxon>Bacteroidota</taxon>
        <taxon>Sphingobacteriia</taxon>
        <taxon>Sphingobacteriales</taxon>
        <taxon>Sphingobacteriaceae</taxon>
        <taxon>Parapedobacter</taxon>
    </lineage>
</organism>
<evidence type="ECO:0000313" key="8">
    <source>
        <dbReference type="EMBL" id="SEK62027.1"/>
    </source>
</evidence>
<dbReference type="OrthoDB" id="853263at2"/>
<dbReference type="InterPro" id="IPR007267">
    <property type="entry name" value="GtrA_DPMS_TM"/>
</dbReference>
<evidence type="ECO:0000256" key="1">
    <source>
        <dbReference type="ARBA" id="ARBA00004141"/>
    </source>
</evidence>
<proteinExistence type="inferred from homology"/>
<dbReference type="AlphaFoldDB" id="A0A1H7IJX6"/>
<sequence>MFLKLVFKYQLTKFVIVGLCCAAVEFGVFSFLVHIQAIDYLIANVIAVVIAIILNYVLSRKYVFQKSKYSRSMEVISFVVFSLMAIALNQLILWLFVEQALITNIQLGKAMTIIIVAIFNFSTKKYLVFKQ</sequence>
<evidence type="ECO:0000256" key="5">
    <source>
        <dbReference type="ARBA" id="ARBA00023136"/>
    </source>
</evidence>
<dbReference type="Proteomes" id="UP000198916">
    <property type="component" value="Unassembled WGS sequence"/>
</dbReference>
<evidence type="ECO:0000259" key="7">
    <source>
        <dbReference type="Pfam" id="PF04138"/>
    </source>
</evidence>
<dbReference type="GO" id="GO:0005886">
    <property type="term" value="C:plasma membrane"/>
    <property type="evidence" value="ECO:0007669"/>
    <property type="project" value="TreeGrafter"/>
</dbReference>
<dbReference type="Pfam" id="PF04138">
    <property type="entry name" value="GtrA_DPMS_TM"/>
    <property type="match status" value="1"/>
</dbReference>
<evidence type="ECO:0000256" key="2">
    <source>
        <dbReference type="ARBA" id="ARBA00009399"/>
    </source>
</evidence>
<feature type="transmembrane region" description="Helical" evidence="6">
    <location>
        <begin position="103"/>
        <end position="121"/>
    </location>
</feature>
<feature type="transmembrane region" description="Helical" evidence="6">
    <location>
        <begin position="41"/>
        <end position="58"/>
    </location>
</feature>
<dbReference type="RefSeq" id="WP_090603336.1">
    <property type="nucleotide sequence ID" value="NZ_FNZR01000002.1"/>
</dbReference>
<dbReference type="STRING" id="332977.SAMN05421740_102245"/>
<dbReference type="InterPro" id="IPR051401">
    <property type="entry name" value="GtrA_CellWall_Glycosyl"/>
</dbReference>
<evidence type="ECO:0000313" key="9">
    <source>
        <dbReference type="Proteomes" id="UP000198916"/>
    </source>
</evidence>
<evidence type="ECO:0000256" key="3">
    <source>
        <dbReference type="ARBA" id="ARBA00022692"/>
    </source>
</evidence>
<keyword evidence="5 6" id="KW-0472">Membrane</keyword>
<keyword evidence="3 6" id="KW-0812">Transmembrane</keyword>
<dbReference type="PANTHER" id="PTHR38459">
    <property type="entry name" value="PROPHAGE BACTOPRENOL-LINKED GLUCOSE TRANSLOCASE HOMOLOG"/>
    <property type="match status" value="1"/>
</dbReference>
<feature type="transmembrane region" description="Helical" evidence="6">
    <location>
        <begin position="12"/>
        <end position="35"/>
    </location>
</feature>
<comment type="subcellular location">
    <subcellularLocation>
        <location evidence="1">Membrane</location>
        <topology evidence="1">Multi-pass membrane protein</topology>
    </subcellularLocation>
</comment>
<dbReference type="PANTHER" id="PTHR38459:SF5">
    <property type="entry name" value="CELL WALL TEICHOIC ACID GLYCOSYLATION PROTEIN GTCA"/>
    <property type="match status" value="1"/>
</dbReference>
<reference evidence="9" key="1">
    <citation type="submission" date="2016-10" db="EMBL/GenBank/DDBJ databases">
        <authorList>
            <person name="Varghese N."/>
            <person name="Submissions S."/>
        </authorList>
    </citation>
    <scope>NUCLEOTIDE SEQUENCE [LARGE SCALE GENOMIC DNA]</scope>
    <source>
        <strain evidence="9">Jip14</strain>
    </source>
</reference>